<reference evidence="1" key="1">
    <citation type="submission" date="2024-06" db="EMBL/GenBank/DDBJ databases">
        <title>Sequencing and assembly of the genome of Dyadobacter sp. strain 676, a symbiont of Cyamopsis tetragonoloba.</title>
        <authorList>
            <person name="Guro P."/>
            <person name="Sazanova A."/>
            <person name="Kuznetsova I."/>
            <person name="Belimov A."/>
            <person name="Safronova V."/>
        </authorList>
    </citation>
    <scope>NUCLEOTIDE SEQUENCE</scope>
    <source>
        <strain evidence="1">676</strain>
    </source>
</reference>
<name>A0AAU8FHP2_9BACT</name>
<gene>
    <name evidence="1" type="ORF">ABV298_26100</name>
</gene>
<dbReference type="AlphaFoldDB" id="A0AAU8FHP2"/>
<organism evidence="1">
    <name type="scientific">Dyadobacter sp. 676</name>
    <dbReference type="NCBI Taxonomy" id="3088362"/>
    <lineage>
        <taxon>Bacteria</taxon>
        <taxon>Pseudomonadati</taxon>
        <taxon>Bacteroidota</taxon>
        <taxon>Cytophagia</taxon>
        <taxon>Cytophagales</taxon>
        <taxon>Spirosomataceae</taxon>
        <taxon>Dyadobacter</taxon>
    </lineage>
</organism>
<evidence type="ECO:0000313" key="1">
    <source>
        <dbReference type="EMBL" id="XCH23746.1"/>
    </source>
</evidence>
<dbReference type="EMBL" id="CP159289">
    <property type="protein sequence ID" value="XCH23746.1"/>
    <property type="molecule type" value="Genomic_DNA"/>
</dbReference>
<evidence type="ECO:0008006" key="2">
    <source>
        <dbReference type="Google" id="ProtNLM"/>
    </source>
</evidence>
<proteinExistence type="predicted"/>
<accession>A0AAU8FHP2</accession>
<protein>
    <recommendedName>
        <fullName evidence="2">DUF4249 family protein</fullName>
    </recommendedName>
</protein>
<sequence length="142" mass="15720">MFGATSGRLAICENIGQRIRTAIGTVSLLAALTSCNDFRPVPLPITRYIEIPDANRDTMVVISNDDQYSLARLTFEETLSDTAIVEFSTDNFVKSRMFFLLPARNAPLMSIGGLTGDSLYVKYYPMTRPVTGQVKIGVSFRK</sequence>
<dbReference type="RefSeq" id="WP_353719070.1">
    <property type="nucleotide sequence ID" value="NZ_CP159289.1"/>
</dbReference>